<proteinExistence type="predicted"/>
<evidence type="ECO:0000313" key="2">
    <source>
        <dbReference type="RefSeq" id="XP_009769687.1"/>
    </source>
</evidence>
<dbReference type="RefSeq" id="XP_009769687.1">
    <property type="nucleotide sequence ID" value="XM_009771385.1"/>
</dbReference>
<gene>
    <name evidence="2" type="primary">LOC104220502</name>
</gene>
<evidence type="ECO:0000313" key="1">
    <source>
        <dbReference type="Proteomes" id="UP000189701"/>
    </source>
</evidence>
<accession>A0A1U7VP56</accession>
<feature type="non-terminal residue" evidence="2">
    <location>
        <position position="1"/>
    </location>
</feature>
<reference evidence="1" key="1">
    <citation type="journal article" date="2013" name="Genome Biol.">
        <title>Reference genomes and transcriptomes of Nicotiana sylvestris and Nicotiana tomentosiformis.</title>
        <authorList>
            <person name="Sierro N."/>
            <person name="Battey J.N."/>
            <person name="Ouadi S."/>
            <person name="Bovet L."/>
            <person name="Goepfert S."/>
            <person name="Bakaher N."/>
            <person name="Peitsch M.C."/>
            <person name="Ivanov N.V."/>
        </authorList>
    </citation>
    <scope>NUCLEOTIDE SEQUENCE [LARGE SCALE GENOMIC DNA]</scope>
</reference>
<name>A0A1U7VP56_NICSY</name>
<protein>
    <submittedName>
        <fullName evidence="2">Uncharacterized protein LOC104220502</fullName>
    </submittedName>
</protein>
<dbReference type="eggNOG" id="KOG1075">
    <property type="taxonomic scope" value="Eukaryota"/>
</dbReference>
<sequence>KEAIIDREQLLKSQELLQLNLLDANLQQEERKLGETFKRSNYWEEIFLQQRSKATWIRLGDDNTKYFCSVIKHRKLVQVVTQLQDSNGNIHDDPEAIAGVFVKFYKEPLGEQGGWRRIASAWFLHNGHRLTTQQQLDLIAPYTRKDVKNAMMSINMNKSPRLDGFGSVFFQKCMEH</sequence>
<organism evidence="1 2">
    <name type="scientific">Nicotiana sylvestris</name>
    <name type="common">Wood tobacco</name>
    <name type="synonym">South American tobacco</name>
    <dbReference type="NCBI Taxonomy" id="4096"/>
    <lineage>
        <taxon>Eukaryota</taxon>
        <taxon>Viridiplantae</taxon>
        <taxon>Streptophyta</taxon>
        <taxon>Embryophyta</taxon>
        <taxon>Tracheophyta</taxon>
        <taxon>Spermatophyta</taxon>
        <taxon>Magnoliopsida</taxon>
        <taxon>eudicotyledons</taxon>
        <taxon>Gunneridae</taxon>
        <taxon>Pentapetalae</taxon>
        <taxon>asterids</taxon>
        <taxon>lamiids</taxon>
        <taxon>Solanales</taxon>
        <taxon>Solanaceae</taxon>
        <taxon>Nicotianoideae</taxon>
        <taxon>Nicotianeae</taxon>
        <taxon>Nicotiana</taxon>
    </lineage>
</organism>
<dbReference type="Proteomes" id="UP000189701">
    <property type="component" value="Unplaced"/>
</dbReference>
<keyword evidence="1" id="KW-1185">Reference proteome</keyword>
<dbReference type="AlphaFoldDB" id="A0A1U7VP56"/>
<reference evidence="2" key="2">
    <citation type="submission" date="2025-08" db="UniProtKB">
        <authorList>
            <consortium name="RefSeq"/>
        </authorList>
    </citation>
    <scope>IDENTIFICATION</scope>
    <source>
        <tissue evidence="2">Leaf</tissue>
    </source>
</reference>